<dbReference type="EMBL" id="MORL01000008">
    <property type="protein sequence ID" value="OIN58152.1"/>
    <property type="molecule type" value="Genomic_DNA"/>
</dbReference>
<dbReference type="SUPFAM" id="SSF53335">
    <property type="entry name" value="S-adenosyl-L-methionine-dependent methyltransferases"/>
    <property type="match status" value="1"/>
</dbReference>
<dbReference type="PANTHER" id="PTHR43861">
    <property type="entry name" value="TRANS-ACONITATE 2-METHYLTRANSFERASE-RELATED"/>
    <property type="match status" value="1"/>
</dbReference>
<dbReference type="Gene3D" id="3.40.50.150">
    <property type="entry name" value="Vaccinia Virus protein VP39"/>
    <property type="match status" value="1"/>
</dbReference>
<dbReference type="Pfam" id="PF13649">
    <property type="entry name" value="Methyltransf_25"/>
    <property type="match status" value="1"/>
</dbReference>
<dbReference type="InterPro" id="IPR029063">
    <property type="entry name" value="SAM-dependent_MTases_sf"/>
</dbReference>
<evidence type="ECO:0000313" key="4">
    <source>
        <dbReference type="Proteomes" id="UP000181790"/>
    </source>
</evidence>
<keyword evidence="1" id="KW-0808">Transferase</keyword>
<protein>
    <recommendedName>
        <fullName evidence="2">Methyltransferase domain-containing protein</fullName>
    </recommendedName>
</protein>
<dbReference type="AlphaFoldDB" id="A0A1S2VHE0"/>
<dbReference type="CDD" id="cd02440">
    <property type="entry name" value="AdoMet_MTases"/>
    <property type="match status" value="1"/>
</dbReference>
<dbReference type="InterPro" id="IPR041698">
    <property type="entry name" value="Methyltransf_25"/>
</dbReference>
<evidence type="ECO:0000259" key="2">
    <source>
        <dbReference type="Pfam" id="PF13649"/>
    </source>
</evidence>
<organism evidence="3 4">
    <name type="scientific">Arsenicibacter rosenii</name>
    <dbReference type="NCBI Taxonomy" id="1750698"/>
    <lineage>
        <taxon>Bacteria</taxon>
        <taxon>Pseudomonadati</taxon>
        <taxon>Bacteroidota</taxon>
        <taxon>Cytophagia</taxon>
        <taxon>Cytophagales</taxon>
        <taxon>Spirosomataceae</taxon>
        <taxon>Arsenicibacter</taxon>
    </lineage>
</organism>
<dbReference type="Proteomes" id="UP000181790">
    <property type="component" value="Unassembled WGS sequence"/>
</dbReference>
<sequence>MSSILSLIKRKVFRVNRDRWNYQYDKGLWHGLKALDELGRFSVVVGYIKFLKPDQPDILEIGCGEGLLQQRLQQQNYGRFVGLDISDRAIDAARADADPKCTYLVADMDRYTPEGTFDMIVFSESVYYSKHILKTLQRYSQFLKPDGLFLITINQHKHSDTYWTEIMAGVQLVDETVVTTSKGVFDCRVFRPH</sequence>
<gene>
    <name evidence="3" type="ORF">BLX24_16675</name>
</gene>
<reference evidence="3 4" key="1">
    <citation type="submission" date="2016-10" db="EMBL/GenBank/DDBJ databases">
        <title>Arsenicibacter rosenii gen. nov., sp. nov., an efficient arsenic-methylating bacterium isolated from an arsenic-contaminated paddy soil.</title>
        <authorList>
            <person name="Huang K."/>
        </authorList>
    </citation>
    <scope>NUCLEOTIDE SEQUENCE [LARGE SCALE GENOMIC DNA]</scope>
    <source>
        <strain evidence="3 4">SM-1</strain>
    </source>
</reference>
<evidence type="ECO:0000313" key="3">
    <source>
        <dbReference type="EMBL" id="OIN58152.1"/>
    </source>
</evidence>
<proteinExistence type="predicted"/>
<name>A0A1S2VHE0_9BACT</name>
<dbReference type="OrthoDB" id="1524727at2"/>
<keyword evidence="4" id="KW-1185">Reference proteome</keyword>
<comment type="caution">
    <text evidence="3">The sequence shown here is derived from an EMBL/GenBank/DDBJ whole genome shotgun (WGS) entry which is preliminary data.</text>
</comment>
<dbReference type="RefSeq" id="WP_071504302.1">
    <property type="nucleotide sequence ID" value="NZ_MORL01000008.1"/>
</dbReference>
<accession>A0A1S2VHE0</accession>
<evidence type="ECO:0000256" key="1">
    <source>
        <dbReference type="ARBA" id="ARBA00022679"/>
    </source>
</evidence>
<feature type="domain" description="Methyltransferase" evidence="2">
    <location>
        <begin position="58"/>
        <end position="147"/>
    </location>
</feature>
<dbReference type="GO" id="GO:0016740">
    <property type="term" value="F:transferase activity"/>
    <property type="evidence" value="ECO:0007669"/>
    <property type="project" value="UniProtKB-KW"/>
</dbReference>